<gene>
    <name evidence="7" type="ORF">H8790_00720</name>
</gene>
<evidence type="ECO:0000256" key="5">
    <source>
        <dbReference type="ARBA" id="ARBA00023136"/>
    </source>
</evidence>
<dbReference type="RefSeq" id="WP_187333197.1">
    <property type="nucleotide sequence ID" value="NZ_CP060490.1"/>
</dbReference>
<dbReference type="KEGG" id="ohi:H8790_00720"/>
<evidence type="ECO:0000313" key="7">
    <source>
        <dbReference type="EMBL" id="QNL44611.1"/>
    </source>
</evidence>
<proteinExistence type="predicted"/>
<dbReference type="InterPro" id="IPR002293">
    <property type="entry name" value="AA/rel_permease1"/>
</dbReference>
<evidence type="ECO:0000256" key="1">
    <source>
        <dbReference type="ARBA" id="ARBA00004651"/>
    </source>
</evidence>
<name>A0A7G9B4Y0_9FIRM</name>
<feature type="transmembrane region" description="Helical" evidence="6">
    <location>
        <begin position="343"/>
        <end position="363"/>
    </location>
</feature>
<evidence type="ECO:0000256" key="6">
    <source>
        <dbReference type="SAM" id="Phobius"/>
    </source>
</evidence>
<dbReference type="EMBL" id="CP060490">
    <property type="protein sequence ID" value="QNL44611.1"/>
    <property type="molecule type" value="Genomic_DNA"/>
</dbReference>
<feature type="transmembrane region" description="Helical" evidence="6">
    <location>
        <begin position="319"/>
        <end position="337"/>
    </location>
</feature>
<feature type="transmembrane region" description="Helical" evidence="6">
    <location>
        <begin position="80"/>
        <end position="99"/>
    </location>
</feature>
<feature type="transmembrane region" description="Helical" evidence="6">
    <location>
        <begin position="119"/>
        <end position="138"/>
    </location>
</feature>
<comment type="subcellular location">
    <subcellularLocation>
        <location evidence="1">Cell membrane</location>
        <topology evidence="1">Multi-pass membrane protein</topology>
    </subcellularLocation>
</comment>
<protein>
    <submittedName>
        <fullName evidence="7">APC family permease</fullName>
    </submittedName>
</protein>
<keyword evidence="4 6" id="KW-1133">Transmembrane helix</keyword>
<evidence type="ECO:0000256" key="2">
    <source>
        <dbReference type="ARBA" id="ARBA00022475"/>
    </source>
</evidence>
<feature type="transmembrane region" description="Helical" evidence="6">
    <location>
        <begin position="9"/>
        <end position="28"/>
    </location>
</feature>
<dbReference type="PANTHER" id="PTHR42770:SF7">
    <property type="entry name" value="MEMBRANE PROTEIN"/>
    <property type="match status" value="1"/>
</dbReference>
<dbReference type="Proteomes" id="UP000515960">
    <property type="component" value="Chromosome"/>
</dbReference>
<dbReference type="GO" id="GO:0005886">
    <property type="term" value="C:plasma membrane"/>
    <property type="evidence" value="ECO:0007669"/>
    <property type="project" value="UniProtKB-SubCell"/>
</dbReference>
<dbReference type="Gene3D" id="1.20.1740.10">
    <property type="entry name" value="Amino acid/polyamine transporter I"/>
    <property type="match status" value="1"/>
</dbReference>
<dbReference type="Pfam" id="PF13520">
    <property type="entry name" value="AA_permease_2"/>
    <property type="match status" value="1"/>
</dbReference>
<keyword evidence="3 6" id="KW-0812">Transmembrane</keyword>
<feature type="transmembrane region" description="Helical" evidence="6">
    <location>
        <begin position="407"/>
        <end position="426"/>
    </location>
</feature>
<reference evidence="7 8" key="1">
    <citation type="submission" date="2020-08" db="EMBL/GenBank/DDBJ databases">
        <authorList>
            <person name="Liu C."/>
            <person name="Sun Q."/>
        </authorList>
    </citation>
    <scope>NUCLEOTIDE SEQUENCE [LARGE SCALE GENOMIC DNA]</scope>
    <source>
        <strain evidence="7 8">NSJ-62</strain>
    </source>
</reference>
<feature type="transmembrane region" description="Helical" evidence="6">
    <location>
        <begin position="265"/>
        <end position="292"/>
    </location>
</feature>
<dbReference type="PANTHER" id="PTHR42770">
    <property type="entry name" value="AMINO ACID TRANSPORTER-RELATED"/>
    <property type="match status" value="1"/>
</dbReference>
<feature type="transmembrane region" description="Helical" evidence="6">
    <location>
        <begin position="150"/>
        <end position="168"/>
    </location>
</feature>
<organism evidence="7 8">
    <name type="scientific">Oscillibacter hominis</name>
    <dbReference type="NCBI Taxonomy" id="2763056"/>
    <lineage>
        <taxon>Bacteria</taxon>
        <taxon>Bacillati</taxon>
        <taxon>Bacillota</taxon>
        <taxon>Clostridia</taxon>
        <taxon>Eubacteriales</taxon>
        <taxon>Oscillospiraceae</taxon>
        <taxon>Oscillibacter</taxon>
    </lineage>
</organism>
<dbReference type="GO" id="GO:0022857">
    <property type="term" value="F:transmembrane transporter activity"/>
    <property type="evidence" value="ECO:0007669"/>
    <property type="project" value="InterPro"/>
</dbReference>
<dbReference type="PIRSF" id="PIRSF006060">
    <property type="entry name" value="AA_transporter"/>
    <property type="match status" value="1"/>
</dbReference>
<evidence type="ECO:0000256" key="3">
    <source>
        <dbReference type="ARBA" id="ARBA00022692"/>
    </source>
</evidence>
<sequence length="452" mass="50345">MGNKLKKELSLSQIIAMAAGGMIAAWMVEIKYWFEMTGPGSLVCLFACGVILLPLCLIYTEMTGMLPYAGGENIWTTNAFNWDLGWVVGWFLFLLYLSAMPNVTIGISTMVGYLVPLDFTQLKILACVIITVWFVMVNLEIKHLAKVQNFMFWSTLVISVGASLIFIFSDQWKFSNLSPWFPKGAAGFSAGLGLLMFKFIGFDLIPQLVEESKFPRKKIIWGFIGSMLCTFLVYGLAVVAVGGIVSNEWIAQTDIVDPRVADILGMHWLALVIIIMGAVTCITTLSGFWLAASRTIFGAAQQGQVTRRLAALNKHGQPWLANTVVYICSLYFCLMAPDAWINYIFTITVGAAGVVYLCVSLSFLKLRKTHPEWPRPYKCKAAWFMGVESILFCIYCLYQCVIAMDAATWVALGVYFAVGAVLYIYAKVRQKRDPANWTTFIPSPDTVKEEAE</sequence>
<dbReference type="AlphaFoldDB" id="A0A7G9B4Y0"/>
<evidence type="ECO:0000256" key="4">
    <source>
        <dbReference type="ARBA" id="ARBA00022989"/>
    </source>
</evidence>
<feature type="transmembrane region" description="Helical" evidence="6">
    <location>
        <begin position="383"/>
        <end position="401"/>
    </location>
</feature>
<accession>A0A7G9B4Y0</accession>
<keyword evidence="5 6" id="KW-0472">Membrane</keyword>
<keyword evidence="8" id="KW-1185">Reference proteome</keyword>
<evidence type="ECO:0000313" key="8">
    <source>
        <dbReference type="Proteomes" id="UP000515960"/>
    </source>
</evidence>
<feature type="transmembrane region" description="Helical" evidence="6">
    <location>
        <begin position="220"/>
        <end position="245"/>
    </location>
</feature>
<keyword evidence="2" id="KW-1003">Cell membrane</keyword>
<feature type="transmembrane region" description="Helical" evidence="6">
    <location>
        <begin position="180"/>
        <end position="200"/>
    </location>
</feature>
<feature type="transmembrane region" description="Helical" evidence="6">
    <location>
        <begin position="40"/>
        <end position="59"/>
    </location>
</feature>
<dbReference type="InterPro" id="IPR050367">
    <property type="entry name" value="APC_superfamily"/>
</dbReference>